<organism evidence="1 2">
    <name type="scientific">Eupransor demetentiae</name>
    <dbReference type="NCBI Taxonomy" id="3109584"/>
    <lineage>
        <taxon>Bacteria</taxon>
        <taxon>Bacillati</taxon>
        <taxon>Bacillota</taxon>
        <taxon>Bacilli</taxon>
        <taxon>Lactobacillales</taxon>
        <taxon>Lactobacillaceae</taxon>
        <taxon>Eupransor</taxon>
    </lineage>
</organism>
<dbReference type="NCBIfam" id="TIGR03713">
    <property type="entry name" value="acc_sec_asp1"/>
    <property type="match status" value="1"/>
</dbReference>
<evidence type="ECO:0000313" key="1">
    <source>
        <dbReference type="EMBL" id="CAK8054181.1"/>
    </source>
</evidence>
<name>A0ABP0ESM9_9LACO</name>
<comment type="caution">
    <text evidence="1">The sequence shown here is derived from an EMBL/GenBank/DDBJ whole genome shotgun (WGS) entry which is preliminary data.</text>
</comment>
<evidence type="ECO:0000313" key="2">
    <source>
        <dbReference type="Proteomes" id="UP001314241"/>
    </source>
</evidence>
<evidence type="ECO:0008006" key="3">
    <source>
        <dbReference type="Google" id="ProtNLM"/>
    </source>
</evidence>
<gene>
    <name evidence="1" type="ORF">R54876_GBNLAHCA_00743</name>
</gene>
<dbReference type="Proteomes" id="UP001314241">
    <property type="component" value="Unassembled WGS sequence"/>
</dbReference>
<proteinExistence type="predicted"/>
<keyword evidence="2" id="KW-1185">Reference proteome</keyword>
<dbReference type="EMBL" id="CAWVOH010000001">
    <property type="protein sequence ID" value="CAK8054181.1"/>
    <property type="molecule type" value="Genomic_DNA"/>
</dbReference>
<accession>A0ABP0ESM9</accession>
<sequence>MTLNIMPDWQRYLNEVPQMDPSVYQARLFLVKKYPVRLILRDYLPKMRALLVANQLTDVSYWSAFDYLQHVNIQEQQPLAVNDFTWPAGAEFVRMYDRVVVMVDRAQFATLWPTYPDATMYDRVDLFENGQLKQQLTLDDRGFVSRILNFEGQALQRIDYLTPSGDVAAQEDCTTGRVTTQQQWTDQRSFANMTELINEIVHRYLATLPADDVVIASQTRRNVAALADVQLAARLIMSNEATHAEATIDLPAAAQETVFSRPSDLKKFKERYGDSKPATWIAPYVTNPDTKRTATRDVLPIYWRIDDLSLPLQKAAMERFMQLAEFNTRISVVISGKGDFSALRQLLNDKLALMADEDEKNQSKRDVFAAQFEFKGYLSEKQYLDYFNSGYLLVDLDLHPNTFLQALALTKGMPQINTVKTPYVEDGQNGKIIRDTAQLMIALNKYVDDSQIWFSAQQAATNQAYKFDHQALWDRWQAVFNENTKDDGAA</sequence>
<dbReference type="Pfam" id="PF16993">
    <property type="entry name" value="Asp1"/>
    <property type="match status" value="1"/>
</dbReference>
<reference evidence="1 2" key="1">
    <citation type="submission" date="2024-01" db="EMBL/GenBank/DDBJ databases">
        <authorList>
            <person name="Botero Cardona J."/>
        </authorList>
    </citation>
    <scope>NUCLEOTIDE SEQUENCE [LARGE SCALE GENOMIC DNA]</scope>
    <source>
        <strain evidence="1 2">LMG 33000</strain>
    </source>
</reference>
<dbReference type="RefSeq" id="WP_349641719.1">
    <property type="nucleotide sequence ID" value="NZ_CAWVOH010000001.1"/>
</dbReference>
<protein>
    <recommendedName>
        <fullName evidence="3">Accessory Sec system protein Asp1</fullName>
    </recommendedName>
</protein>
<dbReference type="InterPro" id="IPR022372">
    <property type="entry name" value="Accessory_SS_Asp1"/>
</dbReference>